<dbReference type="NCBIfam" id="TIGR00809">
    <property type="entry name" value="secB"/>
    <property type="match status" value="1"/>
</dbReference>
<dbReference type="EMBL" id="JABAIM010000001">
    <property type="protein sequence ID" value="NLR74987.1"/>
    <property type="molecule type" value="Genomic_DNA"/>
</dbReference>
<dbReference type="NCBIfam" id="NF004392">
    <property type="entry name" value="PRK05751.1-3"/>
    <property type="match status" value="1"/>
</dbReference>
<evidence type="ECO:0000313" key="7">
    <source>
        <dbReference type="EMBL" id="NLR74987.1"/>
    </source>
</evidence>
<organism evidence="7 8">
    <name type="scientific">Leeia aquatica</name>
    <dbReference type="NCBI Taxonomy" id="2725557"/>
    <lineage>
        <taxon>Bacteria</taxon>
        <taxon>Pseudomonadati</taxon>
        <taxon>Pseudomonadota</taxon>
        <taxon>Betaproteobacteria</taxon>
        <taxon>Neisseriales</taxon>
        <taxon>Leeiaceae</taxon>
        <taxon>Leeia</taxon>
    </lineage>
</organism>
<dbReference type="Proteomes" id="UP000587991">
    <property type="component" value="Unassembled WGS sequence"/>
</dbReference>
<gene>
    <name evidence="6 7" type="primary">secB</name>
    <name evidence="7" type="ORF">HF682_07430</name>
</gene>
<dbReference type="InterPro" id="IPR035958">
    <property type="entry name" value="SecB-like_sf"/>
</dbReference>
<keyword evidence="6" id="KW-0963">Cytoplasm</keyword>
<keyword evidence="2 6" id="KW-0813">Transport</keyword>
<dbReference type="GO" id="GO:0051082">
    <property type="term" value="F:unfolded protein binding"/>
    <property type="evidence" value="ECO:0007669"/>
    <property type="project" value="InterPro"/>
</dbReference>
<reference evidence="7 8" key="1">
    <citation type="submission" date="2020-04" db="EMBL/GenBank/DDBJ databases">
        <title>Draft genome of Leeia sp. IMCC25680.</title>
        <authorList>
            <person name="Song J."/>
            <person name="Cho J.-C."/>
        </authorList>
    </citation>
    <scope>NUCLEOTIDE SEQUENCE [LARGE SCALE GENOMIC DNA]</scope>
    <source>
        <strain evidence="7 8">IMCC25680</strain>
    </source>
</reference>
<dbReference type="SUPFAM" id="SSF54611">
    <property type="entry name" value="SecB-like"/>
    <property type="match status" value="1"/>
</dbReference>
<dbReference type="InterPro" id="IPR003708">
    <property type="entry name" value="SecB"/>
</dbReference>
<comment type="subcellular location">
    <subcellularLocation>
        <location evidence="6">Cytoplasm</location>
    </subcellularLocation>
</comment>
<dbReference type="GO" id="GO:0006457">
    <property type="term" value="P:protein folding"/>
    <property type="evidence" value="ECO:0007669"/>
    <property type="project" value="UniProtKB-UniRule"/>
</dbReference>
<comment type="similarity">
    <text evidence="1 6">Belongs to the SecB family.</text>
</comment>
<evidence type="ECO:0000256" key="4">
    <source>
        <dbReference type="ARBA" id="ARBA00023010"/>
    </source>
</evidence>
<dbReference type="Pfam" id="PF02556">
    <property type="entry name" value="SecB"/>
    <property type="match status" value="1"/>
</dbReference>
<keyword evidence="4 6" id="KW-0811">Translocation</keyword>
<proteinExistence type="inferred from homology"/>
<accession>A0A847S7J1</accession>
<evidence type="ECO:0000313" key="8">
    <source>
        <dbReference type="Proteomes" id="UP000587991"/>
    </source>
</evidence>
<name>A0A847S7J1_9NEIS</name>
<dbReference type="Gene3D" id="3.10.420.10">
    <property type="entry name" value="SecB-like"/>
    <property type="match status" value="1"/>
</dbReference>
<comment type="subunit">
    <text evidence="6">Homotetramer, a dimer of dimers. One homotetramer interacts with 1 SecA dimer.</text>
</comment>
<dbReference type="GO" id="GO:0015031">
    <property type="term" value="P:protein transport"/>
    <property type="evidence" value="ECO:0007669"/>
    <property type="project" value="UniProtKB-UniRule"/>
</dbReference>
<keyword evidence="8" id="KW-1185">Reference proteome</keyword>
<keyword evidence="5 6" id="KW-0143">Chaperone</keyword>
<protein>
    <recommendedName>
        <fullName evidence="6">Protein-export protein SecB</fullName>
    </recommendedName>
</protein>
<comment type="caution">
    <text evidence="7">The sequence shown here is derived from an EMBL/GenBank/DDBJ whole genome shotgun (WGS) entry which is preliminary data.</text>
</comment>
<keyword evidence="3 6" id="KW-0653">Protein transport</keyword>
<sequence>MSEQQAADQNPVFNIQKLYVKDASLEVPNAPQIFLEEGENEIGIQLHNEAQQIGEGFFEVVLTVTVTNKIGEKTVFLAEVAQAGIFHILNIPDDDMPGVIGIHCPTILFPYVREVISDLTNRAGFSPVILQPVNFEALFMQRMQELAEAQGNA</sequence>
<evidence type="ECO:0000256" key="3">
    <source>
        <dbReference type="ARBA" id="ARBA00022927"/>
    </source>
</evidence>
<dbReference type="PRINTS" id="PR01594">
    <property type="entry name" value="SECBCHAPRONE"/>
</dbReference>
<dbReference type="RefSeq" id="WP_168876554.1">
    <property type="nucleotide sequence ID" value="NZ_JABAIM010000001.1"/>
</dbReference>
<evidence type="ECO:0000256" key="2">
    <source>
        <dbReference type="ARBA" id="ARBA00022448"/>
    </source>
</evidence>
<dbReference type="AlphaFoldDB" id="A0A847S7J1"/>
<dbReference type="PANTHER" id="PTHR36918">
    <property type="match status" value="1"/>
</dbReference>
<dbReference type="PANTHER" id="PTHR36918:SF1">
    <property type="entry name" value="PROTEIN-EXPORT PROTEIN SECB"/>
    <property type="match status" value="1"/>
</dbReference>
<dbReference type="NCBIfam" id="NF004394">
    <property type="entry name" value="PRK05751.1-5"/>
    <property type="match status" value="1"/>
</dbReference>
<dbReference type="GO" id="GO:0051262">
    <property type="term" value="P:protein tetramerization"/>
    <property type="evidence" value="ECO:0007669"/>
    <property type="project" value="InterPro"/>
</dbReference>
<evidence type="ECO:0000256" key="1">
    <source>
        <dbReference type="ARBA" id="ARBA00009990"/>
    </source>
</evidence>
<evidence type="ECO:0000256" key="5">
    <source>
        <dbReference type="ARBA" id="ARBA00023186"/>
    </source>
</evidence>
<dbReference type="HAMAP" id="MF_00821">
    <property type="entry name" value="SecB"/>
    <property type="match status" value="1"/>
</dbReference>
<dbReference type="GO" id="GO:0005737">
    <property type="term" value="C:cytoplasm"/>
    <property type="evidence" value="ECO:0007669"/>
    <property type="project" value="UniProtKB-SubCell"/>
</dbReference>
<comment type="function">
    <text evidence="6">One of the proteins required for the normal export of preproteins out of the cell cytoplasm. It is a molecular chaperone that binds to a subset of precursor proteins, maintaining them in a translocation-competent state. It also specifically binds to its receptor SecA.</text>
</comment>
<evidence type="ECO:0000256" key="6">
    <source>
        <dbReference type="HAMAP-Rule" id="MF_00821"/>
    </source>
</evidence>